<keyword evidence="1" id="KW-0732">Signal</keyword>
<evidence type="ECO:0000313" key="2">
    <source>
        <dbReference type="EMBL" id="MDT0581024.1"/>
    </source>
</evidence>
<proteinExistence type="predicted"/>
<comment type="caution">
    <text evidence="2">The sequence shown here is derived from an EMBL/GenBank/DDBJ whole genome shotgun (WGS) entry which is preliminary data.</text>
</comment>
<organism evidence="2 3">
    <name type="scientific">Brumicola blandensis</name>
    <dbReference type="NCBI Taxonomy" id="3075611"/>
    <lineage>
        <taxon>Bacteria</taxon>
        <taxon>Pseudomonadati</taxon>
        <taxon>Pseudomonadota</taxon>
        <taxon>Gammaproteobacteria</taxon>
        <taxon>Alteromonadales</taxon>
        <taxon>Alteromonadaceae</taxon>
        <taxon>Brumicola</taxon>
    </lineage>
</organism>
<protein>
    <submittedName>
        <fullName evidence="2">Phosphate ABC transporter substrate-binding protein</fullName>
    </submittedName>
</protein>
<reference evidence="2 3" key="1">
    <citation type="submission" date="2023-09" db="EMBL/GenBank/DDBJ databases">
        <authorList>
            <person name="Rey-Velasco X."/>
        </authorList>
    </citation>
    <scope>NUCLEOTIDE SEQUENCE [LARGE SCALE GENOMIC DNA]</scope>
    <source>
        <strain evidence="2 3">W409</strain>
    </source>
</reference>
<dbReference type="Gene3D" id="3.40.190.10">
    <property type="entry name" value="Periplasmic binding protein-like II"/>
    <property type="match status" value="1"/>
</dbReference>
<gene>
    <name evidence="2" type="ORF">RM544_00575</name>
</gene>
<dbReference type="EMBL" id="JAVRIE010000001">
    <property type="protein sequence ID" value="MDT0581024.1"/>
    <property type="molecule type" value="Genomic_DNA"/>
</dbReference>
<feature type="signal peptide" evidence="1">
    <location>
        <begin position="1"/>
        <end position="20"/>
    </location>
</feature>
<evidence type="ECO:0000256" key="1">
    <source>
        <dbReference type="SAM" id="SignalP"/>
    </source>
</evidence>
<sequence>MLNKALIGALLVLLSSTAMAEIAVIVHPSNNDAIDTKVVQRIFLGKEKKFPSGAETVAVNQVGGSEVRQSFDSDILGRTSSQVSAHWSKLVFTGKGVPPKEVDNDAAVIELVSQNPSVIGYVDKASVTDAVKVISL</sequence>
<dbReference type="RefSeq" id="WP_311359839.1">
    <property type="nucleotide sequence ID" value="NZ_JAVRIE010000001.1"/>
</dbReference>
<name>A0AAW8QY05_9ALTE</name>
<dbReference type="Proteomes" id="UP001249020">
    <property type="component" value="Unassembled WGS sequence"/>
</dbReference>
<dbReference type="AlphaFoldDB" id="A0AAW8QY05"/>
<feature type="chain" id="PRO_5043947975" evidence="1">
    <location>
        <begin position="21"/>
        <end position="136"/>
    </location>
</feature>
<evidence type="ECO:0000313" key="3">
    <source>
        <dbReference type="Proteomes" id="UP001249020"/>
    </source>
</evidence>
<keyword evidence="3" id="KW-1185">Reference proteome</keyword>
<accession>A0AAW8QY05</accession>
<dbReference type="SUPFAM" id="SSF53850">
    <property type="entry name" value="Periplasmic binding protein-like II"/>
    <property type="match status" value="1"/>
</dbReference>